<dbReference type="InterPro" id="IPR017850">
    <property type="entry name" value="Alkaline_phosphatase_core_sf"/>
</dbReference>
<evidence type="ECO:0000256" key="5">
    <source>
        <dbReference type="PIRNR" id="PIRNR000972"/>
    </source>
</evidence>
<comment type="catalytic activity">
    <reaction evidence="5">
        <text>an aryl sulfate + H2O = a phenol + sulfate + H(+)</text>
        <dbReference type="Rhea" id="RHEA:17261"/>
        <dbReference type="ChEBI" id="CHEBI:15377"/>
        <dbReference type="ChEBI" id="CHEBI:15378"/>
        <dbReference type="ChEBI" id="CHEBI:16189"/>
        <dbReference type="ChEBI" id="CHEBI:33853"/>
        <dbReference type="ChEBI" id="CHEBI:140317"/>
        <dbReference type="EC" id="3.1.6.1"/>
    </reaction>
</comment>
<accession>A0A3A2ZTQ9</accession>
<dbReference type="GO" id="GO:0005539">
    <property type="term" value="F:glycosaminoglycan binding"/>
    <property type="evidence" value="ECO:0007669"/>
    <property type="project" value="TreeGrafter"/>
</dbReference>
<feature type="signal peptide" evidence="7">
    <location>
        <begin position="1"/>
        <end position="16"/>
    </location>
</feature>
<keyword evidence="2 7" id="KW-0732">Signal</keyword>
<evidence type="ECO:0000259" key="8">
    <source>
        <dbReference type="Pfam" id="PF00884"/>
    </source>
</evidence>
<feature type="chain" id="PRO_5017330084" description="Arylsulfatase" evidence="7">
    <location>
        <begin position="17"/>
        <end position="584"/>
    </location>
</feature>
<protein>
    <recommendedName>
        <fullName evidence="5">Arylsulfatase</fullName>
        <shortName evidence="5">AS</shortName>
        <ecNumber evidence="5">3.1.6.1</ecNumber>
    </recommendedName>
    <alternativeName>
        <fullName evidence="5">Aryl-sulfate sulphohydrolase</fullName>
    </alternativeName>
</protein>
<dbReference type="Pfam" id="PF00884">
    <property type="entry name" value="Sulfatase"/>
    <property type="match status" value="1"/>
</dbReference>
<dbReference type="GO" id="GO:0008449">
    <property type="term" value="F:N-acetylglucosamine-6-sulfatase activity"/>
    <property type="evidence" value="ECO:0007669"/>
    <property type="project" value="TreeGrafter"/>
</dbReference>
<evidence type="ECO:0000313" key="10">
    <source>
        <dbReference type="Proteomes" id="UP000266188"/>
    </source>
</evidence>
<dbReference type="InterPro" id="IPR012083">
    <property type="entry name" value="Arylsulfatase"/>
</dbReference>
<dbReference type="GO" id="GO:0004065">
    <property type="term" value="F:arylsulfatase activity"/>
    <property type="evidence" value="ECO:0007669"/>
    <property type="project" value="UniProtKB-UniRule"/>
</dbReference>
<reference evidence="10" key="1">
    <citation type="submission" date="2017-02" db="EMBL/GenBank/DDBJ databases">
        <authorList>
            <person name="Tafer H."/>
            <person name="Lopandic K."/>
        </authorList>
    </citation>
    <scope>NUCLEOTIDE SEQUENCE [LARGE SCALE GENOMIC DNA]</scope>
    <source>
        <strain evidence="10">CBS 366.77</strain>
    </source>
</reference>
<dbReference type="AlphaFoldDB" id="A0A3A2ZTQ9"/>
<evidence type="ECO:0000256" key="7">
    <source>
        <dbReference type="SAM" id="SignalP"/>
    </source>
</evidence>
<dbReference type="PIRSF" id="PIRSF000972">
    <property type="entry name" value="Arylsulf_plant"/>
    <property type="match status" value="1"/>
</dbReference>
<comment type="similarity">
    <text evidence="1 5">Belongs to the sulfatase family.</text>
</comment>
<dbReference type="PANTHER" id="PTHR43108">
    <property type="entry name" value="N-ACETYLGLUCOSAMINE-6-SULFATASE FAMILY MEMBER"/>
    <property type="match status" value="1"/>
</dbReference>
<dbReference type="OrthoDB" id="96314at2759"/>
<dbReference type="InterPro" id="IPR024607">
    <property type="entry name" value="Sulfatase_CS"/>
</dbReference>
<dbReference type="GO" id="GO:0018958">
    <property type="term" value="P:phenol-containing compound metabolic process"/>
    <property type="evidence" value="ECO:0007669"/>
    <property type="project" value="InterPro"/>
</dbReference>
<dbReference type="STRING" id="2070753.A0A3A2ZTQ9"/>
<comment type="PTM">
    <text evidence="6">The conversion to 3-oxoalanine (also known as C-formylglycine, FGly), of a serine or cysteine residue in prokaryotes and of a cysteine residue in eukaryotes, is critical for catalytic activity.</text>
</comment>
<evidence type="ECO:0000256" key="6">
    <source>
        <dbReference type="PIRSR" id="PIRSR000972-50"/>
    </source>
</evidence>
<dbReference type="SUPFAM" id="SSF53649">
    <property type="entry name" value="Alkaline phosphatase-like"/>
    <property type="match status" value="1"/>
</dbReference>
<name>A0A3A2ZTQ9_9EURO</name>
<proteinExistence type="inferred from homology"/>
<feature type="domain" description="Sulfatase N-terminal" evidence="8">
    <location>
        <begin position="19"/>
        <end position="365"/>
    </location>
</feature>
<evidence type="ECO:0000256" key="2">
    <source>
        <dbReference type="ARBA" id="ARBA00022729"/>
    </source>
</evidence>
<dbReference type="PANTHER" id="PTHR43108:SF8">
    <property type="entry name" value="SD21168P"/>
    <property type="match status" value="1"/>
</dbReference>
<keyword evidence="3 5" id="KW-0378">Hydrolase</keyword>
<comment type="caution">
    <text evidence="9">The sequence shown here is derived from an EMBL/GenBank/DDBJ whole genome shotgun (WGS) entry which is preliminary data.</text>
</comment>
<dbReference type="Gene3D" id="3.40.720.10">
    <property type="entry name" value="Alkaline Phosphatase, subunit A"/>
    <property type="match status" value="1"/>
</dbReference>
<evidence type="ECO:0000256" key="1">
    <source>
        <dbReference type="ARBA" id="ARBA00008779"/>
    </source>
</evidence>
<dbReference type="Proteomes" id="UP000266188">
    <property type="component" value="Unassembled WGS sequence"/>
</dbReference>
<gene>
    <name evidence="9" type="ORF">PHISCL_01543</name>
</gene>
<dbReference type="EC" id="3.1.6.1" evidence="5"/>
<evidence type="ECO:0000256" key="3">
    <source>
        <dbReference type="ARBA" id="ARBA00022801"/>
    </source>
</evidence>
<feature type="modified residue" description="3-oxoalanine (Cys)" evidence="6">
    <location>
        <position position="63"/>
    </location>
</feature>
<keyword evidence="10" id="KW-1185">Reference proteome</keyword>
<dbReference type="CDD" id="cd16147">
    <property type="entry name" value="G6S"/>
    <property type="match status" value="1"/>
</dbReference>
<evidence type="ECO:0000256" key="4">
    <source>
        <dbReference type="ARBA" id="ARBA00023180"/>
    </source>
</evidence>
<keyword evidence="4" id="KW-0325">Glycoprotein</keyword>
<organism evidence="9 10">
    <name type="scientific">Aspergillus sclerotialis</name>
    <dbReference type="NCBI Taxonomy" id="2070753"/>
    <lineage>
        <taxon>Eukaryota</taxon>
        <taxon>Fungi</taxon>
        <taxon>Dikarya</taxon>
        <taxon>Ascomycota</taxon>
        <taxon>Pezizomycotina</taxon>
        <taxon>Eurotiomycetes</taxon>
        <taxon>Eurotiomycetidae</taxon>
        <taxon>Eurotiales</taxon>
        <taxon>Aspergillaceae</taxon>
        <taxon>Aspergillus</taxon>
        <taxon>Aspergillus subgen. Polypaecilum</taxon>
    </lineage>
</organism>
<evidence type="ECO:0000313" key="9">
    <source>
        <dbReference type="EMBL" id="RJE26100.1"/>
    </source>
</evidence>
<dbReference type="PROSITE" id="PS00523">
    <property type="entry name" value="SULFATASE_1"/>
    <property type="match status" value="1"/>
</dbReference>
<dbReference type="EMBL" id="MVGC01000029">
    <property type="protein sequence ID" value="RJE26100.1"/>
    <property type="molecule type" value="Genomic_DNA"/>
</dbReference>
<dbReference type="InterPro" id="IPR000917">
    <property type="entry name" value="Sulfatase_N"/>
</dbReference>
<sequence length="584" mass="66187">MNLVLGLLLLCGLALAKQPNILFILTDDQGKLLGGLEHMPKLQEQLVNKGLSYEKHFCPTALCCPARANIWTGRMPHNTNVTDVGLPYGGYPKVVQAGWNNNYLPIWMQDAGYNTYYVGKLWNAHTEKNYNSPYAKGFNGSDFLLDPWTYRYYNARMTRNGNKPVHYDGQYSTEVIAKKARGFLDEALSHDRPWMLTVAPNAPHANGSHDPTRNANWFGEPEYLPRHADLFKDHKIPRDKSFNKLIEGAVGWTADLPELNNTVVNYIDEFQRCRLRALQAVDEMIDSLIHKLDKAGALDNTYIFFSSDNGYHIGQHRMQPGKNCGYETDVNVPLIVRGPGVPEGKTLDIVTSHTDLAPTFLSLAGSSRPGLDGRPIPHKLEAAKSDDKTEHAAIEYWGRAVPEGIYGFASDKRGEKGNSFRKNTYKAIRLVSDDYSLYYSVWCTNEHEFFDMKNDPLQTTNLAKHPSKHNYNIANRPLEQIIYRLDALILVLKSCNEDSCRHPWKQLHPDGRVKNLIDALDSSYDEFYSKQPKVSFSKCDLGYHIKDEGPQKFNTYHGPGHGGKSRGSRNYYFGVFSRVFSKLP</sequence>